<dbReference type="PANTHER" id="PTHR46345:SF8">
    <property type="entry name" value="FORMIN 3, ISOFORM B"/>
    <property type="match status" value="1"/>
</dbReference>
<organism evidence="3 4">
    <name type="scientific">Gongylonema pulchrum</name>
    <dbReference type="NCBI Taxonomy" id="637853"/>
    <lineage>
        <taxon>Eukaryota</taxon>
        <taxon>Metazoa</taxon>
        <taxon>Ecdysozoa</taxon>
        <taxon>Nematoda</taxon>
        <taxon>Chromadorea</taxon>
        <taxon>Rhabditida</taxon>
        <taxon>Spirurina</taxon>
        <taxon>Spiruromorpha</taxon>
        <taxon>Spiruroidea</taxon>
        <taxon>Gongylonematidae</taxon>
        <taxon>Gongylonema</taxon>
    </lineage>
</organism>
<name>A0A3P6RWP7_9BILA</name>
<protein>
    <recommendedName>
        <fullName evidence="2">FH2 domain-containing protein</fullName>
    </recommendedName>
</protein>
<evidence type="ECO:0000313" key="3">
    <source>
        <dbReference type="EMBL" id="VDK48664.1"/>
    </source>
</evidence>
<accession>A0A3P6RWP7</accession>
<dbReference type="PROSITE" id="PS51444">
    <property type="entry name" value="FH2"/>
    <property type="match status" value="1"/>
</dbReference>
<evidence type="ECO:0000256" key="1">
    <source>
        <dbReference type="SAM" id="Coils"/>
    </source>
</evidence>
<evidence type="ECO:0000313" key="4">
    <source>
        <dbReference type="Proteomes" id="UP000271098"/>
    </source>
</evidence>
<dbReference type="AlphaFoldDB" id="A0A3P6RWP7"/>
<keyword evidence="1" id="KW-0175">Coiled coil</keyword>
<dbReference type="InterPro" id="IPR015425">
    <property type="entry name" value="FH2_Formin"/>
</dbReference>
<dbReference type="Proteomes" id="UP000271098">
    <property type="component" value="Unassembled WGS sequence"/>
</dbReference>
<dbReference type="InterPro" id="IPR042201">
    <property type="entry name" value="FH2_Formin_sf"/>
</dbReference>
<feature type="coiled-coil region" evidence="1">
    <location>
        <begin position="16"/>
        <end position="72"/>
    </location>
</feature>
<keyword evidence="4" id="KW-1185">Reference proteome</keyword>
<feature type="domain" description="FH2" evidence="2">
    <location>
        <begin position="1"/>
        <end position="129"/>
    </location>
</feature>
<reference evidence="3 4" key="1">
    <citation type="submission" date="2018-11" db="EMBL/GenBank/DDBJ databases">
        <authorList>
            <consortium name="Pathogen Informatics"/>
        </authorList>
    </citation>
    <scope>NUCLEOTIDE SEQUENCE [LARGE SCALE GENOMIC DNA]</scope>
</reference>
<dbReference type="PANTHER" id="PTHR46345">
    <property type="entry name" value="INVERTED FORMIN-2"/>
    <property type="match status" value="1"/>
</dbReference>
<dbReference type="EMBL" id="UYRT01010123">
    <property type="protein sequence ID" value="VDK48664.1"/>
    <property type="molecule type" value="Genomic_DNA"/>
</dbReference>
<evidence type="ECO:0000259" key="2">
    <source>
        <dbReference type="PROSITE" id="PS51444"/>
    </source>
</evidence>
<sequence length="166" mass="19146">MLEELPTVPAAARLSLESIRSDVRSLSEKLKAVGEKITGKTDRFFDEISCHFANSEEHVENMEERLEQMDSLISFLAAYFCEEKNQFKIEECFKILFTFTCRLRSALNISKFVLQDNEARLRRQQRREECLNAKSALAHSSSELDLTKRSGANNTKTLFELLEKSE</sequence>
<dbReference type="Gene3D" id="1.20.58.2220">
    <property type="entry name" value="Formin, FH2 domain"/>
    <property type="match status" value="1"/>
</dbReference>
<dbReference type="OrthoDB" id="26518at2759"/>
<proteinExistence type="predicted"/>
<dbReference type="Pfam" id="PF02181">
    <property type="entry name" value="FH2"/>
    <property type="match status" value="1"/>
</dbReference>
<gene>
    <name evidence="3" type="ORF">GPUH_LOCUS5022</name>
</gene>
<dbReference type="SUPFAM" id="SSF101447">
    <property type="entry name" value="Formin homology 2 domain (FH2 domain)"/>
    <property type="match status" value="1"/>
</dbReference>